<evidence type="ECO:0000256" key="9">
    <source>
        <dbReference type="SAM" id="MobiDB-lite"/>
    </source>
</evidence>
<feature type="compositionally biased region" description="Basic and acidic residues" evidence="9">
    <location>
        <begin position="511"/>
        <end position="524"/>
    </location>
</feature>
<dbReference type="PROSITE" id="PS51998">
    <property type="entry name" value="DEK_C"/>
    <property type="match status" value="1"/>
</dbReference>
<dbReference type="GO" id="GO:0004722">
    <property type="term" value="F:protein serine/threonine phosphatase activity"/>
    <property type="evidence" value="ECO:0007669"/>
    <property type="project" value="UniProtKB-EC"/>
</dbReference>
<feature type="region of interest" description="Disordered" evidence="9">
    <location>
        <begin position="29"/>
        <end position="48"/>
    </location>
</feature>
<reference evidence="13 14" key="1">
    <citation type="journal article" date="2018" name="G3 (Bethesda)">
        <title>A High-Quality Reference Genome for the Invasive Mosquitofish Gambusia affinis Using a Chicago Library.</title>
        <authorList>
            <person name="Hoffberg S.L."/>
            <person name="Troendle N.J."/>
            <person name="Glenn T.C."/>
            <person name="Mahmud O."/>
            <person name="Louha S."/>
            <person name="Chalopin D."/>
            <person name="Bennetzen J.L."/>
            <person name="Mauricio R."/>
        </authorList>
    </citation>
    <scope>NUCLEOTIDE SEQUENCE [LARGE SCALE GENOMIC DNA]</scope>
    <source>
        <strain evidence="13">NE01/NJP1002.9</strain>
        <tissue evidence="13">Muscle</tissue>
    </source>
</reference>
<keyword evidence="6" id="KW-0904">Protein phosphatase</keyword>
<feature type="non-terminal residue" evidence="13">
    <location>
        <position position="1"/>
    </location>
</feature>
<dbReference type="Pfam" id="PF00782">
    <property type="entry name" value="DSPc"/>
    <property type="match status" value="1"/>
</dbReference>
<dbReference type="Pfam" id="PF23040">
    <property type="entry name" value="PH_SSH1-like_1st"/>
    <property type="match status" value="1"/>
</dbReference>
<dbReference type="EMBL" id="NHOQ01001578">
    <property type="protein sequence ID" value="PWA23567.1"/>
    <property type="molecule type" value="Genomic_DNA"/>
</dbReference>
<organism evidence="13 14">
    <name type="scientific">Gambusia affinis</name>
    <name type="common">Western mosquitofish</name>
    <name type="synonym">Heterandria affinis</name>
    <dbReference type="NCBI Taxonomy" id="33528"/>
    <lineage>
        <taxon>Eukaryota</taxon>
        <taxon>Metazoa</taxon>
        <taxon>Chordata</taxon>
        <taxon>Craniata</taxon>
        <taxon>Vertebrata</taxon>
        <taxon>Euteleostomi</taxon>
        <taxon>Actinopterygii</taxon>
        <taxon>Neopterygii</taxon>
        <taxon>Teleostei</taxon>
        <taxon>Neoteleostei</taxon>
        <taxon>Acanthomorphata</taxon>
        <taxon>Ovalentaria</taxon>
        <taxon>Atherinomorphae</taxon>
        <taxon>Cyprinodontiformes</taxon>
        <taxon>Poeciliidae</taxon>
        <taxon>Poeciliinae</taxon>
        <taxon>Gambusia</taxon>
    </lineage>
</organism>
<dbReference type="STRING" id="33528.ENSGAFP00000013346"/>
<feature type="compositionally biased region" description="Basic residues" evidence="9">
    <location>
        <begin position="658"/>
        <end position="673"/>
    </location>
</feature>
<sequence length="696" mass="78122">ASPPPPPPPPPALPDGAAAARSAVNGLLTAPEGGIRSSGYGRLTQTPKQEIRAEDPVWKDFLSNVFTLKDESFQRRGQLQKRESFALIKGAALLLEDDNARGLKDDTSSHDVTSPVKKGGGASETQHRHLHAMLEQLRPEDTIKLAVELESVSPVRVRYLIVVSTLASKQESILLGMDFPSSESTHCTIGLVLPVWSDTQVYLDGDGGFSVTSAEDTRNFKPVSMQTMWSILQVLHGCCERAVKAALIPGCGLEWAQHYSRHIESDRFCLNEWEAMNDLESVRRDSNRPSSEDRVSNERLIKEHLRDIMRTEDLDNLTSKMVHTALESRIGFDMRIYKEYIDNEILVTMAQMDKPSKIFDYLYLGSEWNAANFEELQKNNVGYILNVTREIDNFFPESFTYMNIRVYDVEATDLLAHWPDTYNFINSARKSGQAVLVHCKMGVSRSASTVIAYAMKQQHWSLDEALSYVRDRRSIVKPNDGFLKQLQTYSGILSASQQRHSALWKPRQKSVRKDKGEQVDKAGGEDNDEEDDEDEDEEDVVDSPDEKDSVSPDEESNSEEEQEVFEGPSPQSDNLQLLRQEGASPIITINEPDKVSRLGFFTYGAAADIDGLLRLFIPKVVPCVNRSGRMNLFSLMQSISELDDMDNGHEPLPGSPRRSPKQRRRSHGRRGLTHQRACVDVSPEPRSLPDSGQSKD</sequence>
<proteinExistence type="inferred from homology"/>
<dbReference type="InterPro" id="IPR000387">
    <property type="entry name" value="Tyr_Pase_dom"/>
</dbReference>
<dbReference type="GO" id="GO:0003779">
    <property type="term" value="F:actin binding"/>
    <property type="evidence" value="ECO:0007669"/>
    <property type="project" value="InterPro"/>
</dbReference>
<dbReference type="SMART" id="SM00195">
    <property type="entry name" value="DSPc"/>
    <property type="match status" value="1"/>
</dbReference>
<keyword evidence="7" id="KW-0206">Cytoskeleton</keyword>
<feature type="region of interest" description="Disordered" evidence="9">
    <location>
        <begin position="644"/>
        <end position="696"/>
    </location>
</feature>
<feature type="compositionally biased region" description="Acidic residues" evidence="9">
    <location>
        <begin position="551"/>
        <end position="564"/>
    </location>
</feature>
<feature type="domain" description="DEK-C" evidence="12">
    <location>
        <begin position="295"/>
        <end position="350"/>
    </location>
</feature>
<feature type="domain" description="Tyrosine-protein phosphatase" evidence="10">
    <location>
        <begin position="354"/>
        <end position="495"/>
    </location>
</feature>
<keyword evidence="4" id="KW-0963">Cytoplasm</keyword>
<dbReference type="PROSITE" id="PS50054">
    <property type="entry name" value="TYR_PHOSPHATASE_DUAL"/>
    <property type="match status" value="1"/>
</dbReference>
<dbReference type="EC" id="3.1.3.16" evidence="3"/>
<evidence type="ECO:0000259" key="11">
    <source>
        <dbReference type="PROSITE" id="PS50056"/>
    </source>
</evidence>
<dbReference type="PANTHER" id="PTHR45864">
    <property type="entry name" value="SLINGSHOT PROTEIN PHOSPHATASE HOMOLOG"/>
    <property type="match status" value="1"/>
</dbReference>
<dbReference type="InterPro" id="IPR043587">
    <property type="entry name" value="Phosphatase_SSH-like"/>
</dbReference>
<dbReference type="PROSITE" id="PS00383">
    <property type="entry name" value="TYR_PHOSPHATASE_1"/>
    <property type="match status" value="1"/>
</dbReference>
<dbReference type="InterPro" id="IPR020422">
    <property type="entry name" value="TYR_PHOSPHATASE_DUAL_dom"/>
</dbReference>
<protein>
    <recommendedName>
        <fullName evidence="3">protein-serine/threonine phosphatase</fullName>
        <ecNumber evidence="3">3.1.3.16</ecNumber>
    </recommendedName>
</protein>
<evidence type="ECO:0000259" key="12">
    <source>
        <dbReference type="PROSITE" id="PS51998"/>
    </source>
</evidence>
<feature type="region of interest" description="Disordered" evidence="9">
    <location>
        <begin position="103"/>
        <end position="125"/>
    </location>
</feature>
<dbReference type="InterPro" id="IPR029021">
    <property type="entry name" value="Prot-tyrosine_phosphatase-like"/>
</dbReference>
<dbReference type="InterPro" id="IPR016130">
    <property type="entry name" value="Tyr_Pase_AS"/>
</dbReference>
<evidence type="ECO:0000256" key="7">
    <source>
        <dbReference type="ARBA" id="ARBA00023212"/>
    </source>
</evidence>
<dbReference type="Proteomes" id="UP000250572">
    <property type="component" value="Unassembled WGS sequence"/>
</dbReference>
<gene>
    <name evidence="13" type="ORF">CCH79_00006080</name>
</gene>
<evidence type="ECO:0000256" key="1">
    <source>
        <dbReference type="ARBA" id="ARBA00004245"/>
    </source>
</evidence>
<dbReference type="PANTHER" id="PTHR45864:SF4">
    <property type="entry name" value="PROTEIN PHOSPHATASE SLINGSHOT HOMOLOG 3"/>
    <property type="match status" value="1"/>
</dbReference>
<evidence type="ECO:0000256" key="8">
    <source>
        <dbReference type="ARBA" id="ARBA00048336"/>
    </source>
</evidence>
<name>A0A315VJA7_GAMAF</name>
<evidence type="ECO:0000256" key="6">
    <source>
        <dbReference type="ARBA" id="ARBA00022912"/>
    </source>
</evidence>
<feature type="compositionally biased region" description="Acidic residues" evidence="9">
    <location>
        <begin position="525"/>
        <end position="543"/>
    </location>
</feature>
<dbReference type="InterPro" id="IPR000340">
    <property type="entry name" value="Dual-sp_phosphatase_cat-dom"/>
</dbReference>
<evidence type="ECO:0000256" key="4">
    <source>
        <dbReference type="ARBA" id="ARBA00022490"/>
    </source>
</evidence>
<comment type="similarity">
    <text evidence="2">Belongs to the protein-tyrosine phosphatase family.</text>
</comment>
<feature type="region of interest" description="Disordered" evidence="9">
    <location>
        <begin position="500"/>
        <end position="574"/>
    </location>
</feature>
<dbReference type="GO" id="GO:0030837">
    <property type="term" value="P:negative regulation of actin filament polymerization"/>
    <property type="evidence" value="ECO:0007669"/>
    <property type="project" value="InterPro"/>
</dbReference>
<evidence type="ECO:0000256" key="2">
    <source>
        <dbReference type="ARBA" id="ARBA00009580"/>
    </source>
</evidence>
<dbReference type="InterPro" id="IPR043588">
    <property type="entry name" value="SSH-N"/>
</dbReference>
<evidence type="ECO:0000313" key="14">
    <source>
        <dbReference type="Proteomes" id="UP000250572"/>
    </source>
</evidence>
<dbReference type="GO" id="GO:0005856">
    <property type="term" value="C:cytoskeleton"/>
    <property type="evidence" value="ECO:0007669"/>
    <property type="project" value="UniProtKB-SubCell"/>
</dbReference>
<dbReference type="Gene3D" id="3.90.190.10">
    <property type="entry name" value="Protein tyrosine phosphatase superfamily"/>
    <property type="match status" value="1"/>
</dbReference>
<dbReference type="PROSITE" id="PS50056">
    <property type="entry name" value="TYR_PHOSPHATASE_2"/>
    <property type="match status" value="1"/>
</dbReference>
<comment type="caution">
    <text evidence="13">The sequence shown here is derived from an EMBL/GenBank/DDBJ whole genome shotgun (WGS) entry which is preliminary data.</text>
</comment>
<dbReference type="Pfam" id="PF08766">
    <property type="entry name" value="DEK_C"/>
    <property type="match status" value="1"/>
</dbReference>
<evidence type="ECO:0000256" key="5">
    <source>
        <dbReference type="ARBA" id="ARBA00022801"/>
    </source>
</evidence>
<dbReference type="FunFam" id="3.90.190.10:FF:000004">
    <property type="entry name" value="Protein phosphatase Slingshot homolog 2"/>
    <property type="match status" value="1"/>
</dbReference>
<accession>A0A315VJA7</accession>
<evidence type="ECO:0000259" key="10">
    <source>
        <dbReference type="PROSITE" id="PS50054"/>
    </source>
</evidence>
<comment type="catalytic activity">
    <reaction evidence="8">
        <text>O-phospho-L-threonyl-[protein] + H2O = L-threonyl-[protein] + phosphate</text>
        <dbReference type="Rhea" id="RHEA:47004"/>
        <dbReference type="Rhea" id="RHEA-COMP:11060"/>
        <dbReference type="Rhea" id="RHEA-COMP:11605"/>
        <dbReference type="ChEBI" id="CHEBI:15377"/>
        <dbReference type="ChEBI" id="CHEBI:30013"/>
        <dbReference type="ChEBI" id="CHEBI:43474"/>
        <dbReference type="ChEBI" id="CHEBI:61977"/>
        <dbReference type="EC" id="3.1.3.16"/>
    </reaction>
</comment>
<keyword evidence="5" id="KW-0378">Hydrolase</keyword>
<keyword evidence="14" id="KW-1185">Reference proteome</keyword>
<dbReference type="AlphaFoldDB" id="A0A315VJA7"/>
<evidence type="ECO:0000313" key="13">
    <source>
        <dbReference type="EMBL" id="PWA23567.1"/>
    </source>
</evidence>
<feature type="non-terminal residue" evidence="13">
    <location>
        <position position="696"/>
    </location>
</feature>
<dbReference type="InterPro" id="IPR014876">
    <property type="entry name" value="DEK_C"/>
</dbReference>
<evidence type="ECO:0000256" key="3">
    <source>
        <dbReference type="ARBA" id="ARBA00013081"/>
    </source>
</evidence>
<feature type="domain" description="Tyrosine specific protein phosphatases" evidence="11">
    <location>
        <begin position="419"/>
        <end position="473"/>
    </location>
</feature>
<comment type="subcellular location">
    <subcellularLocation>
        <location evidence="1">Cytoplasm</location>
        <location evidence="1">Cytoskeleton</location>
    </subcellularLocation>
</comment>
<dbReference type="SUPFAM" id="SSF52799">
    <property type="entry name" value="(Phosphotyrosine protein) phosphatases II"/>
    <property type="match status" value="1"/>
</dbReference>